<organism evidence="8 9">
    <name type="scientific">Heterobasidion irregulare (strain TC 32-1)</name>
    <dbReference type="NCBI Taxonomy" id="747525"/>
    <lineage>
        <taxon>Eukaryota</taxon>
        <taxon>Fungi</taxon>
        <taxon>Dikarya</taxon>
        <taxon>Basidiomycota</taxon>
        <taxon>Agaricomycotina</taxon>
        <taxon>Agaricomycetes</taxon>
        <taxon>Russulales</taxon>
        <taxon>Bondarzewiaceae</taxon>
        <taxon>Heterobasidion</taxon>
        <taxon>Heterobasidion annosum species complex</taxon>
    </lineage>
</organism>
<dbReference type="PANTHER" id="PTHR23504">
    <property type="entry name" value="MAJOR FACILITATOR SUPERFAMILY DOMAIN-CONTAINING PROTEIN 10"/>
    <property type="match status" value="1"/>
</dbReference>
<dbReference type="EMBL" id="KI925462">
    <property type="protein sequence ID" value="ETW78488.1"/>
    <property type="molecule type" value="Genomic_DNA"/>
</dbReference>
<feature type="transmembrane region" description="Helical" evidence="7">
    <location>
        <begin position="581"/>
        <end position="605"/>
    </location>
</feature>
<keyword evidence="5 7" id="KW-0472">Membrane</keyword>
<feature type="region of interest" description="Disordered" evidence="6">
    <location>
        <begin position="389"/>
        <end position="465"/>
    </location>
</feature>
<evidence type="ECO:0000256" key="4">
    <source>
        <dbReference type="ARBA" id="ARBA00022989"/>
    </source>
</evidence>
<protein>
    <recommendedName>
        <fullName evidence="10">Major facilitator superfamily</fullName>
    </recommendedName>
</protein>
<dbReference type="InterPro" id="IPR036259">
    <property type="entry name" value="MFS_trans_sf"/>
</dbReference>
<feature type="compositionally biased region" description="Polar residues" evidence="6">
    <location>
        <begin position="442"/>
        <end position="456"/>
    </location>
</feature>
<evidence type="ECO:0000256" key="3">
    <source>
        <dbReference type="ARBA" id="ARBA00022692"/>
    </source>
</evidence>
<evidence type="ECO:0000256" key="5">
    <source>
        <dbReference type="ARBA" id="ARBA00023136"/>
    </source>
</evidence>
<evidence type="ECO:0000256" key="7">
    <source>
        <dbReference type="SAM" id="Phobius"/>
    </source>
</evidence>
<dbReference type="InterPro" id="IPR011701">
    <property type="entry name" value="MFS"/>
</dbReference>
<keyword evidence="3 7" id="KW-0812">Transmembrane</keyword>
<accession>W4JY66</accession>
<feature type="compositionally biased region" description="Acidic residues" evidence="6">
    <location>
        <begin position="389"/>
        <end position="401"/>
    </location>
</feature>
<keyword evidence="9" id="KW-1185">Reference proteome</keyword>
<comment type="subcellular location">
    <subcellularLocation>
        <location evidence="1">Membrane</location>
        <topology evidence="1">Multi-pass membrane protein</topology>
    </subcellularLocation>
</comment>
<feature type="compositionally biased region" description="Low complexity" evidence="6">
    <location>
        <begin position="300"/>
        <end position="313"/>
    </location>
</feature>
<dbReference type="SUPFAM" id="SSF103473">
    <property type="entry name" value="MFS general substrate transporter"/>
    <property type="match status" value="2"/>
</dbReference>
<feature type="transmembrane region" description="Helical" evidence="7">
    <location>
        <begin position="91"/>
        <end position="111"/>
    </location>
</feature>
<evidence type="ECO:0000313" key="8">
    <source>
        <dbReference type="EMBL" id="ETW78488.1"/>
    </source>
</evidence>
<evidence type="ECO:0008006" key="10">
    <source>
        <dbReference type="Google" id="ProtNLM"/>
    </source>
</evidence>
<feature type="transmembrane region" description="Helical" evidence="7">
    <location>
        <begin position="165"/>
        <end position="188"/>
    </location>
</feature>
<feature type="transmembrane region" description="Helical" evidence="7">
    <location>
        <begin position="65"/>
        <end position="85"/>
    </location>
</feature>
<evidence type="ECO:0000256" key="6">
    <source>
        <dbReference type="SAM" id="MobiDB-lite"/>
    </source>
</evidence>
<evidence type="ECO:0000313" key="9">
    <source>
        <dbReference type="Proteomes" id="UP000030671"/>
    </source>
</evidence>
<dbReference type="PRINTS" id="PR01035">
    <property type="entry name" value="TCRTETA"/>
</dbReference>
<feature type="region of interest" description="Disordered" evidence="6">
    <location>
        <begin position="300"/>
        <end position="327"/>
    </location>
</feature>
<dbReference type="KEGG" id="hir:HETIRDRAFT_325170"/>
<feature type="transmembrane region" description="Helical" evidence="7">
    <location>
        <begin position="658"/>
        <end position="678"/>
    </location>
</feature>
<proteinExistence type="predicted"/>
<dbReference type="PANTHER" id="PTHR23504:SF17">
    <property type="entry name" value="MAJOR FACILITATOR SUPERFAMILY (MFS) PROFILE DOMAIN-CONTAINING PROTEIN"/>
    <property type="match status" value="1"/>
</dbReference>
<dbReference type="Proteomes" id="UP000030671">
    <property type="component" value="Unassembled WGS sequence"/>
</dbReference>
<name>W4JY66_HETIT</name>
<feature type="transmembrane region" description="Helical" evidence="7">
    <location>
        <begin position="617"/>
        <end position="638"/>
    </location>
</feature>
<dbReference type="GeneID" id="20671121"/>
<evidence type="ECO:0000256" key="2">
    <source>
        <dbReference type="ARBA" id="ARBA00022448"/>
    </source>
</evidence>
<sequence>ALLGEFLTANVSMPFLLFMVKGFGELKDEADVGFWTGILVASFFLTQFLTSLLWATVADRHGQRLVLFISLLGSSLTCCVFGSATTLKQAIAIRLMQGIFAGAIGVARGCVTVITDPSNEGRAYAILGFCWGFGGVAGAIVGGTFESPAKKWPGVFDSVPIFVTYPYLLPCAMAASVTLIGCLLSLFLGPDAGPRDGAIRLSPEKVDEHPTIPEEASLPPSPSQSPKQGFYRNLRRKVSSRLSGYFANRVHDAYAPDASPPPAMPLSTSVPGRRFSRMSRANGSAYGYGGGTARVRSRLASGATMRRASASSSVRRRGSAGPDGLPRSFGDAGELNFAQRLLMANENAVTNIADLWVASAMNVDNEEVFESDTELESAGDDDGAVFDMEDEEEEDEEEDVLDTPTRRGRLSKPSILSAHQPSFAGRRLSQAPRTFGSPRRPSASTSYRPQSSTNPRMPSFGQGPHERRFSTVPSIFAHPGVKSPSAVLDAQRLLSQPDDVDRNALNSMLERRGAAVPAEGDLVEEPSPPLFSQLPILIITQYGLLALHSTTHDMVFLSYLVSKYESGGLNLNAGHFSQLSMSFVLSAVASALMCLAQIMYQFYLYPPPRGRFSHLAMFRLGSLLFIPAYITVTLYRTFASAEDDGNFMLMTALAVSTAVRYCGNTFAYTSVSILLNYMSPPPVVSLANGVAQSIVSLARCFGPILGGWLWSVSVEGNPSGYYLGFFACAAFCALAVLHSLLIR</sequence>
<dbReference type="OrthoDB" id="10262656at2759"/>
<dbReference type="InterPro" id="IPR001958">
    <property type="entry name" value="Tet-R_TetA/multi-R_MdtG-like"/>
</dbReference>
<gene>
    <name evidence="8" type="ORF">HETIRDRAFT_325170</name>
</gene>
<feature type="transmembrane region" description="Helical" evidence="7">
    <location>
        <begin position="123"/>
        <end position="145"/>
    </location>
</feature>
<dbReference type="eggNOG" id="KOG2615">
    <property type="taxonomic scope" value="Eukaryota"/>
</dbReference>
<dbReference type="Pfam" id="PF07690">
    <property type="entry name" value="MFS_1"/>
    <property type="match status" value="1"/>
</dbReference>
<feature type="non-terminal residue" evidence="8">
    <location>
        <position position="1"/>
    </location>
</feature>
<keyword evidence="2" id="KW-0813">Transport</keyword>
<dbReference type="InParanoid" id="W4JY66"/>
<feature type="transmembrane region" description="Helical" evidence="7">
    <location>
        <begin position="32"/>
        <end position="53"/>
    </location>
</feature>
<evidence type="ECO:0000256" key="1">
    <source>
        <dbReference type="ARBA" id="ARBA00004141"/>
    </source>
</evidence>
<dbReference type="GO" id="GO:0016020">
    <property type="term" value="C:membrane"/>
    <property type="evidence" value="ECO:0007669"/>
    <property type="project" value="UniProtKB-SubCell"/>
</dbReference>
<dbReference type="RefSeq" id="XP_009550452.1">
    <property type="nucleotide sequence ID" value="XM_009552157.1"/>
</dbReference>
<feature type="transmembrane region" description="Helical" evidence="7">
    <location>
        <begin position="722"/>
        <end position="742"/>
    </location>
</feature>
<dbReference type="HOGENOM" id="CLU_008983_0_0_1"/>
<dbReference type="AlphaFoldDB" id="W4JY66"/>
<feature type="region of interest" description="Disordered" evidence="6">
    <location>
        <begin position="208"/>
        <end position="228"/>
    </location>
</feature>
<dbReference type="Gene3D" id="1.20.1250.20">
    <property type="entry name" value="MFS general substrate transporter like domains"/>
    <property type="match status" value="2"/>
</dbReference>
<reference evidence="8 9" key="1">
    <citation type="journal article" date="2012" name="New Phytol.">
        <title>Insight into trade-off between wood decay and parasitism from the genome of a fungal forest pathogen.</title>
        <authorList>
            <person name="Olson A."/>
            <person name="Aerts A."/>
            <person name="Asiegbu F."/>
            <person name="Belbahri L."/>
            <person name="Bouzid O."/>
            <person name="Broberg A."/>
            <person name="Canback B."/>
            <person name="Coutinho P.M."/>
            <person name="Cullen D."/>
            <person name="Dalman K."/>
            <person name="Deflorio G."/>
            <person name="van Diepen L.T."/>
            <person name="Dunand C."/>
            <person name="Duplessis S."/>
            <person name="Durling M."/>
            <person name="Gonthier P."/>
            <person name="Grimwood J."/>
            <person name="Fossdal C.G."/>
            <person name="Hansson D."/>
            <person name="Henrissat B."/>
            <person name="Hietala A."/>
            <person name="Himmelstrand K."/>
            <person name="Hoffmeister D."/>
            <person name="Hogberg N."/>
            <person name="James T.Y."/>
            <person name="Karlsson M."/>
            <person name="Kohler A."/>
            <person name="Kues U."/>
            <person name="Lee Y.H."/>
            <person name="Lin Y.C."/>
            <person name="Lind M."/>
            <person name="Lindquist E."/>
            <person name="Lombard V."/>
            <person name="Lucas S."/>
            <person name="Lunden K."/>
            <person name="Morin E."/>
            <person name="Murat C."/>
            <person name="Park J."/>
            <person name="Raffaello T."/>
            <person name="Rouze P."/>
            <person name="Salamov A."/>
            <person name="Schmutz J."/>
            <person name="Solheim H."/>
            <person name="Stahlberg J."/>
            <person name="Velez H."/>
            <person name="de Vries R.P."/>
            <person name="Wiebenga A."/>
            <person name="Woodward S."/>
            <person name="Yakovlev I."/>
            <person name="Garbelotto M."/>
            <person name="Martin F."/>
            <person name="Grigoriev I.V."/>
            <person name="Stenlid J."/>
        </authorList>
    </citation>
    <scope>NUCLEOTIDE SEQUENCE [LARGE SCALE GENOMIC DNA]</scope>
    <source>
        <strain evidence="8 9">TC 32-1</strain>
    </source>
</reference>
<keyword evidence="4 7" id="KW-1133">Transmembrane helix</keyword>
<dbReference type="GO" id="GO:0022857">
    <property type="term" value="F:transmembrane transporter activity"/>
    <property type="evidence" value="ECO:0007669"/>
    <property type="project" value="InterPro"/>
</dbReference>